<evidence type="ECO:0000256" key="4">
    <source>
        <dbReference type="ARBA" id="ARBA00023159"/>
    </source>
</evidence>
<dbReference type="PRINTS" id="PR00367">
    <property type="entry name" value="ETHRSPELEMNT"/>
</dbReference>
<evidence type="ECO:0000256" key="8">
    <source>
        <dbReference type="SAM" id="MobiDB-lite"/>
    </source>
</evidence>
<evidence type="ECO:0000313" key="11">
    <source>
        <dbReference type="Proteomes" id="UP000236161"/>
    </source>
</evidence>
<protein>
    <submittedName>
        <fullName evidence="10">Ethylene-responsive transcription factor ERF012</fullName>
    </submittedName>
</protein>
<dbReference type="GO" id="GO:0005634">
    <property type="term" value="C:nucleus"/>
    <property type="evidence" value="ECO:0007669"/>
    <property type="project" value="UniProtKB-SubCell"/>
</dbReference>
<accession>A0A2I0ADA9</accession>
<dbReference type="CDD" id="cd00018">
    <property type="entry name" value="AP2"/>
    <property type="match status" value="1"/>
</dbReference>
<dbReference type="PANTHER" id="PTHR31985:SF231">
    <property type="entry name" value="ETHYLENE-RESPONSIVE TRANSCRIPTION FACTOR ERF014"/>
    <property type="match status" value="1"/>
</dbReference>
<keyword evidence="3" id="KW-0238">DNA-binding</keyword>
<evidence type="ECO:0000259" key="9">
    <source>
        <dbReference type="PROSITE" id="PS51032"/>
    </source>
</evidence>
<dbReference type="InterPro" id="IPR016177">
    <property type="entry name" value="DNA-bd_dom_sf"/>
</dbReference>
<dbReference type="Pfam" id="PF00847">
    <property type="entry name" value="AP2"/>
    <property type="match status" value="1"/>
</dbReference>
<comment type="similarity">
    <text evidence="7">Belongs to the AP2/ERF transcription factor family. ERF subfamily.</text>
</comment>
<dbReference type="Proteomes" id="UP000236161">
    <property type="component" value="Unassembled WGS sequence"/>
</dbReference>
<dbReference type="InterPro" id="IPR051032">
    <property type="entry name" value="AP2/ERF_TF_ERF_subfamily"/>
</dbReference>
<organism evidence="10 11">
    <name type="scientific">Apostasia shenzhenica</name>
    <dbReference type="NCBI Taxonomy" id="1088818"/>
    <lineage>
        <taxon>Eukaryota</taxon>
        <taxon>Viridiplantae</taxon>
        <taxon>Streptophyta</taxon>
        <taxon>Embryophyta</taxon>
        <taxon>Tracheophyta</taxon>
        <taxon>Spermatophyta</taxon>
        <taxon>Magnoliopsida</taxon>
        <taxon>Liliopsida</taxon>
        <taxon>Asparagales</taxon>
        <taxon>Orchidaceae</taxon>
        <taxon>Apostasioideae</taxon>
        <taxon>Apostasia</taxon>
    </lineage>
</organism>
<evidence type="ECO:0000256" key="6">
    <source>
        <dbReference type="ARBA" id="ARBA00023242"/>
    </source>
</evidence>
<feature type="domain" description="AP2/ERF" evidence="9">
    <location>
        <begin position="24"/>
        <end position="81"/>
    </location>
</feature>
<evidence type="ECO:0000256" key="2">
    <source>
        <dbReference type="ARBA" id="ARBA00023015"/>
    </source>
</evidence>
<keyword evidence="5" id="KW-0804">Transcription</keyword>
<reference evidence="10 11" key="1">
    <citation type="journal article" date="2017" name="Nature">
        <title>The Apostasia genome and the evolution of orchids.</title>
        <authorList>
            <person name="Zhang G.Q."/>
            <person name="Liu K.W."/>
            <person name="Li Z."/>
            <person name="Lohaus R."/>
            <person name="Hsiao Y.Y."/>
            <person name="Niu S.C."/>
            <person name="Wang J.Y."/>
            <person name="Lin Y.C."/>
            <person name="Xu Q."/>
            <person name="Chen L.J."/>
            <person name="Yoshida K."/>
            <person name="Fujiwara S."/>
            <person name="Wang Z.W."/>
            <person name="Zhang Y.Q."/>
            <person name="Mitsuda N."/>
            <person name="Wang M."/>
            <person name="Liu G.H."/>
            <person name="Pecoraro L."/>
            <person name="Huang H.X."/>
            <person name="Xiao X.J."/>
            <person name="Lin M."/>
            <person name="Wu X.Y."/>
            <person name="Wu W.L."/>
            <person name="Chen Y.Y."/>
            <person name="Chang S.B."/>
            <person name="Sakamoto S."/>
            <person name="Ohme-Takagi M."/>
            <person name="Yagi M."/>
            <person name="Zeng S.J."/>
            <person name="Shen C.Y."/>
            <person name="Yeh C.M."/>
            <person name="Luo Y.B."/>
            <person name="Tsai W.C."/>
            <person name="Van de Peer Y."/>
            <person name="Liu Z.J."/>
        </authorList>
    </citation>
    <scope>NUCLEOTIDE SEQUENCE [LARGE SCALE GENOMIC DNA]</scope>
    <source>
        <strain evidence="11">cv. Shenzhen</strain>
        <tissue evidence="10">Stem</tissue>
    </source>
</reference>
<dbReference type="GO" id="GO:0003700">
    <property type="term" value="F:DNA-binding transcription factor activity"/>
    <property type="evidence" value="ECO:0007669"/>
    <property type="project" value="InterPro"/>
</dbReference>
<dbReference type="EMBL" id="KZ451993">
    <property type="protein sequence ID" value="PKA53496.1"/>
    <property type="molecule type" value="Genomic_DNA"/>
</dbReference>
<dbReference type="SUPFAM" id="SSF54171">
    <property type="entry name" value="DNA-binding domain"/>
    <property type="match status" value="1"/>
</dbReference>
<evidence type="ECO:0000256" key="1">
    <source>
        <dbReference type="ARBA" id="ARBA00004123"/>
    </source>
</evidence>
<feature type="region of interest" description="Disordered" evidence="8">
    <location>
        <begin position="1"/>
        <end position="21"/>
    </location>
</feature>
<comment type="subcellular location">
    <subcellularLocation>
        <location evidence="1">Nucleus</location>
    </subcellularLocation>
</comment>
<evidence type="ECO:0000256" key="7">
    <source>
        <dbReference type="ARBA" id="ARBA00024343"/>
    </source>
</evidence>
<dbReference type="OrthoDB" id="665906at2759"/>
<sequence>MVKRHSISPSGAGAAAVSGQQRQQYKGVRMRSWGSWVSEIRAPRHKTRIWLGSYSSPEAAARAYDAAVLCLKGSSAALNFPDSSLVRPPAAALLSPKSIQRLAAAAAAAATPSNTSDHTSAAVSSSLSSEVTETAAVLEEWVEFGAFQSPKFFVDSAMNPFSFFAPTQLAEEFEETEDLRLWSFC</sequence>
<proteinExistence type="inferred from homology"/>
<dbReference type="PROSITE" id="PS51032">
    <property type="entry name" value="AP2_ERF"/>
    <property type="match status" value="1"/>
</dbReference>
<name>A0A2I0ADA9_9ASPA</name>
<dbReference type="FunFam" id="3.30.730.10:FF:000006">
    <property type="entry name" value="ethylene-responsive transcription factor ERF014-like"/>
    <property type="match status" value="1"/>
</dbReference>
<evidence type="ECO:0000313" key="10">
    <source>
        <dbReference type="EMBL" id="PKA53496.1"/>
    </source>
</evidence>
<dbReference type="PANTHER" id="PTHR31985">
    <property type="entry name" value="ETHYLENE-RESPONSIVE TRANSCRIPTION FACTOR ERF042-RELATED"/>
    <property type="match status" value="1"/>
</dbReference>
<evidence type="ECO:0000256" key="5">
    <source>
        <dbReference type="ARBA" id="ARBA00023163"/>
    </source>
</evidence>
<keyword evidence="11" id="KW-1185">Reference proteome</keyword>
<dbReference type="Gene3D" id="3.30.730.10">
    <property type="entry name" value="AP2/ERF domain"/>
    <property type="match status" value="1"/>
</dbReference>
<dbReference type="STRING" id="1088818.A0A2I0ADA9"/>
<keyword evidence="6" id="KW-0539">Nucleus</keyword>
<dbReference type="GO" id="GO:0000976">
    <property type="term" value="F:transcription cis-regulatory region binding"/>
    <property type="evidence" value="ECO:0007669"/>
    <property type="project" value="UniProtKB-ARBA"/>
</dbReference>
<keyword evidence="4" id="KW-0010">Activator</keyword>
<evidence type="ECO:0000256" key="3">
    <source>
        <dbReference type="ARBA" id="ARBA00023125"/>
    </source>
</evidence>
<feature type="compositionally biased region" description="Low complexity" evidence="8">
    <location>
        <begin position="7"/>
        <end position="21"/>
    </location>
</feature>
<gene>
    <name evidence="10" type="primary">ERF012</name>
    <name evidence="10" type="ORF">AXF42_Ash008992</name>
</gene>
<dbReference type="AlphaFoldDB" id="A0A2I0ADA9"/>
<dbReference type="InterPro" id="IPR036955">
    <property type="entry name" value="AP2/ERF_dom_sf"/>
</dbReference>
<dbReference type="SMART" id="SM00380">
    <property type="entry name" value="AP2"/>
    <property type="match status" value="1"/>
</dbReference>
<dbReference type="InterPro" id="IPR001471">
    <property type="entry name" value="AP2/ERF_dom"/>
</dbReference>
<keyword evidence="2" id="KW-0805">Transcription regulation</keyword>